<keyword evidence="1" id="KW-0812">Transmembrane</keyword>
<feature type="transmembrane region" description="Helical" evidence="1">
    <location>
        <begin position="84"/>
        <end position="105"/>
    </location>
</feature>
<sequence>MKQCYLSFTTLFLLFPIIIFIYNSKKTGFEITLALMLLTNIIFSFLFWLHPIQNSLFHVYDGVLAKISYIAFPIYILFIKHIEYWLKLLFLMIFLSSSMMFYYSNDHSKKSWCSKEHLLCHSLFHFLISVGSAIAFL</sequence>
<proteinExistence type="predicted"/>
<keyword evidence="1" id="KW-0472">Membrane</keyword>
<keyword evidence="1" id="KW-1133">Transmembrane helix</keyword>
<evidence type="ECO:0000256" key="1">
    <source>
        <dbReference type="SAM" id="Phobius"/>
    </source>
</evidence>
<dbReference type="EMBL" id="MN740473">
    <property type="protein sequence ID" value="QHU28609.1"/>
    <property type="molecule type" value="Genomic_DNA"/>
</dbReference>
<feature type="transmembrane region" description="Helical" evidence="1">
    <location>
        <begin position="56"/>
        <end position="78"/>
    </location>
</feature>
<protein>
    <submittedName>
        <fullName evidence="2">Uncharacterized protein</fullName>
    </submittedName>
</protein>
<accession>A0A6C0LCC5</accession>
<evidence type="ECO:0000313" key="2">
    <source>
        <dbReference type="EMBL" id="QHU28609.1"/>
    </source>
</evidence>
<reference evidence="2" key="1">
    <citation type="journal article" date="2020" name="Nature">
        <title>Giant virus diversity and host interactions through global metagenomics.</title>
        <authorList>
            <person name="Schulz F."/>
            <person name="Roux S."/>
            <person name="Paez-Espino D."/>
            <person name="Jungbluth S."/>
            <person name="Walsh D.A."/>
            <person name="Denef V.J."/>
            <person name="McMahon K.D."/>
            <person name="Konstantinidis K.T."/>
            <person name="Eloe-Fadrosh E.A."/>
            <person name="Kyrpides N.C."/>
            <person name="Woyke T."/>
        </authorList>
    </citation>
    <scope>NUCLEOTIDE SEQUENCE</scope>
    <source>
        <strain evidence="2">GVMAG-M-3300027770-73</strain>
    </source>
</reference>
<feature type="transmembrane region" description="Helical" evidence="1">
    <location>
        <begin position="117"/>
        <end position="136"/>
    </location>
</feature>
<name>A0A6C0LCC5_9ZZZZ</name>
<organism evidence="2">
    <name type="scientific">viral metagenome</name>
    <dbReference type="NCBI Taxonomy" id="1070528"/>
    <lineage>
        <taxon>unclassified sequences</taxon>
        <taxon>metagenomes</taxon>
        <taxon>organismal metagenomes</taxon>
    </lineage>
</organism>
<dbReference type="AlphaFoldDB" id="A0A6C0LCC5"/>
<feature type="transmembrane region" description="Helical" evidence="1">
    <location>
        <begin position="28"/>
        <end position="49"/>
    </location>
</feature>
<feature type="transmembrane region" description="Helical" evidence="1">
    <location>
        <begin position="5"/>
        <end position="22"/>
    </location>
</feature>